<keyword evidence="2" id="KW-1133">Transmembrane helix</keyword>
<feature type="transmembrane region" description="Helical" evidence="2">
    <location>
        <begin position="39"/>
        <end position="55"/>
    </location>
</feature>
<accession>A0A6B3SY84</accession>
<protein>
    <recommendedName>
        <fullName evidence="5">Lipoprotein</fullName>
    </recommendedName>
</protein>
<keyword evidence="2" id="KW-0472">Membrane</keyword>
<evidence type="ECO:0000313" key="4">
    <source>
        <dbReference type="Proteomes" id="UP000482155"/>
    </source>
</evidence>
<evidence type="ECO:0008006" key="5">
    <source>
        <dbReference type="Google" id="ProtNLM"/>
    </source>
</evidence>
<dbReference type="AlphaFoldDB" id="A0A6B3SY84"/>
<name>A0A6B3SY84_9BURK</name>
<keyword evidence="2" id="KW-0812">Transmembrane</keyword>
<keyword evidence="4" id="KW-1185">Reference proteome</keyword>
<evidence type="ECO:0000313" key="3">
    <source>
        <dbReference type="EMBL" id="NEX63592.1"/>
    </source>
</evidence>
<dbReference type="EMBL" id="JAAIVB010000073">
    <property type="protein sequence ID" value="NEX63592.1"/>
    <property type="molecule type" value="Genomic_DNA"/>
</dbReference>
<dbReference type="RefSeq" id="WP_163967539.1">
    <property type="nucleotide sequence ID" value="NZ_JAAIVB010000073.1"/>
</dbReference>
<evidence type="ECO:0000256" key="1">
    <source>
        <dbReference type="SAM" id="MobiDB-lite"/>
    </source>
</evidence>
<evidence type="ECO:0000256" key="2">
    <source>
        <dbReference type="SAM" id="Phobius"/>
    </source>
</evidence>
<comment type="caution">
    <text evidence="3">The sequence shown here is derived from an EMBL/GenBank/DDBJ whole genome shotgun (WGS) entry which is preliminary data.</text>
</comment>
<reference evidence="3 4" key="1">
    <citation type="submission" date="2020-02" db="EMBL/GenBank/DDBJ databases">
        <authorList>
            <person name="Kim M.K."/>
        </authorList>
    </citation>
    <scope>NUCLEOTIDE SEQUENCE [LARGE SCALE GENOMIC DNA]</scope>
    <source>
        <strain evidence="3 4">17J57-3</strain>
    </source>
</reference>
<sequence>MLLPVGTYLSSKDVVADACSPPLAHAIKAIITAPRIPQLIQPFFILVVSVIVFPVRERHRNALRAAQAYPPFSFRQSRQGKPSLICHASAGVEQAVPRPRMSRSWNSHRFHISVKQTAGQISMEDMMKRLVLLLCLTALAGCSGMGAQRQGAAPGSAGGPPGNDMTYRGGSV</sequence>
<dbReference type="Proteomes" id="UP000482155">
    <property type="component" value="Unassembled WGS sequence"/>
</dbReference>
<feature type="transmembrane region" description="Helical" evidence="2">
    <location>
        <begin position="130"/>
        <end position="147"/>
    </location>
</feature>
<gene>
    <name evidence="3" type="ORF">G3574_21145</name>
</gene>
<proteinExistence type="predicted"/>
<organism evidence="3 4">
    <name type="scientific">Noviherbaspirillum galbum</name>
    <dbReference type="NCBI Taxonomy" id="2709383"/>
    <lineage>
        <taxon>Bacteria</taxon>
        <taxon>Pseudomonadati</taxon>
        <taxon>Pseudomonadota</taxon>
        <taxon>Betaproteobacteria</taxon>
        <taxon>Burkholderiales</taxon>
        <taxon>Oxalobacteraceae</taxon>
        <taxon>Noviherbaspirillum</taxon>
    </lineage>
</organism>
<feature type="region of interest" description="Disordered" evidence="1">
    <location>
        <begin position="147"/>
        <end position="172"/>
    </location>
</feature>